<dbReference type="Proteomes" id="UP000223968">
    <property type="component" value="Unassembled WGS sequence"/>
</dbReference>
<evidence type="ECO:0000313" key="2">
    <source>
        <dbReference type="Proteomes" id="UP000223968"/>
    </source>
</evidence>
<dbReference type="EMBL" id="PDNB01000012">
    <property type="protein sequence ID" value="PGH17133.1"/>
    <property type="molecule type" value="Genomic_DNA"/>
</dbReference>
<comment type="caution">
    <text evidence="1">The sequence shown here is derived from an EMBL/GenBank/DDBJ whole genome shotgun (WGS) entry which is preliminary data.</text>
</comment>
<evidence type="ECO:0008006" key="3">
    <source>
        <dbReference type="Google" id="ProtNLM"/>
    </source>
</evidence>
<dbReference type="AlphaFoldDB" id="A0A2B7Y7X3"/>
<sequence>MARWLFKHRFKQPRKPRDDQDGGSPELEASAARVTSLRANAALHHNLAQPAESLYMLPADLLCVICQHLTHAEAITLMLSCRRFWHGRNGTGAFARIWQQMTLSVGEDLKKMTARFYVLRMLEYDGLLRKGSPSKYCCWGCLKAHEKQAFPPEEFAKMVDLKSKQDCHPTEETSRSCTLAKRYIWFGVWTEMSLARLRHLIIHPNPDTKRGDTEGSLKIRDGKNDYCFKNCSELVWESRQISYSIPLAFRRDMTSFRNFKSHTRTVNLPLCPHLRLGDPEIVQLYLRPRPYTCKRCATTIRIGYSRYNNLSVAVDRYVGLLRSPTDSAWMAQSYHSRHQRLDDNGLAFLDWYARVYGYIKDGTTVVGNDGFWSFKGKRIREPFKGLASCQPDWPWGAGPPELRKY</sequence>
<gene>
    <name evidence="1" type="ORF">AJ79_01271</name>
</gene>
<organism evidence="1 2">
    <name type="scientific">Helicocarpus griseus UAMH5409</name>
    <dbReference type="NCBI Taxonomy" id="1447875"/>
    <lineage>
        <taxon>Eukaryota</taxon>
        <taxon>Fungi</taxon>
        <taxon>Dikarya</taxon>
        <taxon>Ascomycota</taxon>
        <taxon>Pezizomycotina</taxon>
        <taxon>Eurotiomycetes</taxon>
        <taxon>Eurotiomycetidae</taxon>
        <taxon>Onygenales</taxon>
        <taxon>Ajellomycetaceae</taxon>
        <taxon>Helicocarpus</taxon>
    </lineage>
</organism>
<dbReference type="OrthoDB" id="4176762at2759"/>
<keyword evidence="2" id="KW-1185">Reference proteome</keyword>
<proteinExistence type="predicted"/>
<protein>
    <recommendedName>
        <fullName evidence="3">F-box domain-containing protein</fullName>
    </recommendedName>
</protein>
<accession>A0A2B7Y7X3</accession>
<name>A0A2B7Y7X3_9EURO</name>
<reference evidence="1 2" key="1">
    <citation type="submission" date="2017-10" db="EMBL/GenBank/DDBJ databases">
        <title>Comparative genomics in systemic dimorphic fungi from Ajellomycetaceae.</title>
        <authorList>
            <person name="Munoz J.F."/>
            <person name="Mcewen J.G."/>
            <person name="Clay O.K."/>
            <person name="Cuomo C.A."/>
        </authorList>
    </citation>
    <scope>NUCLEOTIDE SEQUENCE [LARGE SCALE GENOMIC DNA]</scope>
    <source>
        <strain evidence="1 2">UAMH5409</strain>
    </source>
</reference>
<evidence type="ECO:0000313" key="1">
    <source>
        <dbReference type="EMBL" id="PGH17133.1"/>
    </source>
</evidence>